<gene>
    <name evidence="4" type="ORF">SA2016_3596</name>
</gene>
<evidence type="ECO:0000313" key="4">
    <source>
        <dbReference type="EMBL" id="AMM34254.1"/>
    </source>
</evidence>
<dbReference type="CDD" id="cd04301">
    <property type="entry name" value="NAT_SF"/>
    <property type="match status" value="1"/>
</dbReference>
<comment type="similarity">
    <text evidence="1">Belongs to the AAA ATPase family.</text>
</comment>
<dbReference type="KEGG" id="satk:SA2016_3596"/>
<dbReference type="Gene3D" id="3.40.50.300">
    <property type="entry name" value="P-loop containing nucleotide triphosphate hydrolases"/>
    <property type="match status" value="1"/>
</dbReference>
<dbReference type="InterPro" id="IPR003593">
    <property type="entry name" value="AAA+_ATPase"/>
</dbReference>
<keyword evidence="1" id="KW-0547">Nucleotide-binding</keyword>
<dbReference type="PROSITE" id="PS51186">
    <property type="entry name" value="GNAT"/>
    <property type="match status" value="1"/>
</dbReference>
<feature type="domain" description="N-acetyltransferase" evidence="3">
    <location>
        <begin position="4"/>
        <end position="149"/>
    </location>
</feature>
<dbReference type="PANTHER" id="PTHR23074:SF83">
    <property type="entry name" value="VACUOLAR PROTEIN SORTING-ASSOCIATED PROTEIN 4A"/>
    <property type="match status" value="1"/>
</dbReference>
<dbReference type="PATRIC" id="fig|37927.3.peg.3689"/>
<keyword evidence="1" id="KW-0067">ATP-binding</keyword>
<keyword evidence="5" id="KW-1185">Reference proteome</keyword>
<evidence type="ECO:0000256" key="2">
    <source>
        <dbReference type="SAM" id="MobiDB-lite"/>
    </source>
</evidence>
<protein>
    <submittedName>
        <fullName evidence="4">ATPase AAA</fullName>
    </submittedName>
</protein>
<evidence type="ECO:0000313" key="5">
    <source>
        <dbReference type="Proteomes" id="UP000070134"/>
    </source>
</evidence>
<dbReference type="InterPro" id="IPR003960">
    <property type="entry name" value="ATPase_AAA_CS"/>
</dbReference>
<feature type="compositionally biased region" description="Basic and acidic residues" evidence="2">
    <location>
        <begin position="403"/>
        <end position="412"/>
    </location>
</feature>
<feature type="region of interest" description="Disordered" evidence="2">
    <location>
        <begin position="396"/>
        <end position="453"/>
    </location>
</feature>
<dbReference type="Gene3D" id="3.40.630.30">
    <property type="match status" value="1"/>
</dbReference>
<dbReference type="GO" id="GO:0005524">
    <property type="term" value="F:ATP binding"/>
    <property type="evidence" value="ECO:0007669"/>
    <property type="project" value="UniProtKB-KW"/>
</dbReference>
<dbReference type="Pfam" id="PF00004">
    <property type="entry name" value="AAA"/>
    <property type="match status" value="1"/>
</dbReference>
<dbReference type="InterPro" id="IPR000182">
    <property type="entry name" value="GNAT_dom"/>
</dbReference>
<dbReference type="InterPro" id="IPR027417">
    <property type="entry name" value="P-loop_NTPase"/>
</dbReference>
<dbReference type="Pfam" id="PF17862">
    <property type="entry name" value="AAA_lid_3"/>
    <property type="match status" value="1"/>
</dbReference>
<organism evidence="4 5">
    <name type="scientific">Sinomonas atrocyanea</name>
    <dbReference type="NCBI Taxonomy" id="37927"/>
    <lineage>
        <taxon>Bacteria</taxon>
        <taxon>Bacillati</taxon>
        <taxon>Actinomycetota</taxon>
        <taxon>Actinomycetes</taxon>
        <taxon>Micrococcales</taxon>
        <taxon>Micrococcaceae</taxon>
        <taxon>Sinomonas</taxon>
    </lineage>
</organism>
<dbReference type="InterPro" id="IPR003959">
    <property type="entry name" value="ATPase_AAA_core"/>
</dbReference>
<dbReference type="InterPro" id="IPR041569">
    <property type="entry name" value="AAA_lid_3"/>
</dbReference>
<name>A0A127A646_9MICC</name>
<dbReference type="Pfam" id="PF00583">
    <property type="entry name" value="Acetyltransf_1"/>
    <property type="match status" value="1"/>
</dbReference>
<dbReference type="Gene3D" id="1.10.8.60">
    <property type="match status" value="1"/>
</dbReference>
<evidence type="ECO:0000259" key="3">
    <source>
        <dbReference type="PROSITE" id="PS51186"/>
    </source>
</evidence>
<dbReference type="GO" id="GO:0016747">
    <property type="term" value="F:acyltransferase activity, transferring groups other than amino-acyl groups"/>
    <property type="evidence" value="ECO:0007669"/>
    <property type="project" value="InterPro"/>
</dbReference>
<accession>A0A127A646</accession>
<dbReference type="SUPFAM" id="SSF55729">
    <property type="entry name" value="Acyl-CoA N-acyltransferases (Nat)"/>
    <property type="match status" value="1"/>
</dbReference>
<dbReference type="PROSITE" id="PS00674">
    <property type="entry name" value="AAA"/>
    <property type="match status" value="1"/>
</dbReference>
<dbReference type="Proteomes" id="UP000070134">
    <property type="component" value="Chromosome"/>
</dbReference>
<dbReference type="EMBL" id="CP014518">
    <property type="protein sequence ID" value="AMM34254.1"/>
    <property type="molecule type" value="Genomic_DNA"/>
</dbReference>
<dbReference type="RefSeq" id="WP_066500722.1">
    <property type="nucleotide sequence ID" value="NZ_BJMO01000029.1"/>
</dbReference>
<proteinExistence type="inferred from homology"/>
<dbReference type="SMART" id="SM00382">
    <property type="entry name" value="AAA"/>
    <property type="match status" value="1"/>
</dbReference>
<dbReference type="STRING" id="37927.SA2016_3596"/>
<reference evidence="4 5" key="1">
    <citation type="submission" date="2016-02" db="EMBL/GenBank/DDBJ databases">
        <title>Complete genome of Sinomonas atrocyanea KCTC 3377.</title>
        <authorList>
            <person name="Kim K.M."/>
        </authorList>
    </citation>
    <scope>NUCLEOTIDE SEQUENCE [LARGE SCALE GENOMIC DNA]</scope>
    <source>
        <strain evidence="4 5">KCTC 3377</strain>
    </source>
</reference>
<dbReference type="SUPFAM" id="SSF52540">
    <property type="entry name" value="P-loop containing nucleoside triphosphate hydrolases"/>
    <property type="match status" value="1"/>
</dbReference>
<dbReference type="PANTHER" id="PTHR23074">
    <property type="entry name" value="AAA DOMAIN-CONTAINING"/>
    <property type="match status" value="1"/>
</dbReference>
<dbReference type="InterPro" id="IPR050304">
    <property type="entry name" value="MT-severing_AAA_ATPase"/>
</dbReference>
<dbReference type="GO" id="GO:0016887">
    <property type="term" value="F:ATP hydrolysis activity"/>
    <property type="evidence" value="ECO:0007669"/>
    <property type="project" value="InterPro"/>
</dbReference>
<dbReference type="InterPro" id="IPR016181">
    <property type="entry name" value="Acyl_CoA_acyltransferase"/>
</dbReference>
<dbReference type="CDD" id="cd19481">
    <property type="entry name" value="RecA-like_protease"/>
    <property type="match status" value="1"/>
</dbReference>
<dbReference type="AlphaFoldDB" id="A0A127A646"/>
<sequence length="486" mass="52308">MTTWRIRDFHPSDLDGILHLWSAMTASGIEPVYSLSEVLASCQKDVAVVALHGDDVVGAAVGRAAHEQGWIVFLATLPEWRSRGIGTALLAALENRMAPLGLTKLSALMPDTETRLEAFLSRGFKDVQNLRFFERQIPVQRTELEPLAQLGGRVLPRDLWDKVAGMKREKQLLERRLVLPLAQAELADEFGVVPPRAVVLFGPPGTGKTTFAKAIASRLEWPFVEVFPSRLAAGPEGLAGALRSTFLEISELEHAVVFLDEVEEIASHRAGDPPSPNQGVTNELLKIIPAFREQPGRLLVCATNFIRALDSAFLRHGRFDYVIPIGLPDAEARRAMWQRFIPEAVLPDVEVEQLVERTEGFSPADIEFAARSASQRALEKAVYAAEPVAVPGMADSPAAGGAVHRDAGDLAHDAGPGAGGAALTGGSDAARGPVRTAADGTHPADTGARRGPSTQDYLEAIAETKTTVSDEVAAAFLEDIEQLARV</sequence>
<evidence type="ECO:0000256" key="1">
    <source>
        <dbReference type="RuleBase" id="RU003651"/>
    </source>
</evidence>